<dbReference type="EMBL" id="VDCI01000001">
    <property type="protein sequence ID" value="TNJ37708.1"/>
    <property type="molecule type" value="Genomic_DNA"/>
</dbReference>
<dbReference type="GO" id="GO:0005524">
    <property type="term" value="F:ATP binding"/>
    <property type="evidence" value="ECO:0007669"/>
    <property type="project" value="UniProtKB-UniRule"/>
</dbReference>
<comment type="caution">
    <text evidence="8">The sequence shown here is derived from an EMBL/GenBank/DDBJ whole genome shotgun (WGS) entry which is preliminary data.</text>
</comment>
<dbReference type="GO" id="GO:0003677">
    <property type="term" value="F:DNA binding"/>
    <property type="evidence" value="ECO:0007669"/>
    <property type="project" value="UniProtKB-UniRule"/>
</dbReference>
<comment type="similarity">
    <text evidence="6">Belongs to the biotin--protein ligase family.</text>
</comment>
<dbReference type="PROSITE" id="PS51733">
    <property type="entry name" value="BPL_LPL_CATALYTIC"/>
    <property type="match status" value="1"/>
</dbReference>
<feature type="binding site" evidence="6">
    <location>
        <position position="188"/>
    </location>
    <ligand>
        <name>biotin</name>
        <dbReference type="ChEBI" id="CHEBI:57586"/>
    </ligand>
</feature>
<dbReference type="EC" id="6.3.4.15" evidence="6"/>
<evidence type="ECO:0000256" key="3">
    <source>
        <dbReference type="ARBA" id="ARBA00022840"/>
    </source>
</evidence>
<dbReference type="InterPro" id="IPR013196">
    <property type="entry name" value="HTH_11"/>
</dbReference>
<dbReference type="GO" id="GO:0004077">
    <property type="term" value="F:biotin--[biotin carboxyl-carrier protein] ligase activity"/>
    <property type="evidence" value="ECO:0007669"/>
    <property type="project" value="UniProtKB-UniRule"/>
</dbReference>
<dbReference type="InterPro" id="IPR036390">
    <property type="entry name" value="WH_DNA-bd_sf"/>
</dbReference>
<dbReference type="InterPro" id="IPR004143">
    <property type="entry name" value="BPL_LPL_catalytic"/>
</dbReference>
<dbReference type="SUPFAM" id="SSF50037">
    <property type="entry name" value="C-terminal domain of transcriptional repressors"/>
    <property type="match status" value="1"/>
</dbReference>
<dbReference type="InterPro" id="IPR030855">
    <property type="entry name" value="Bifunct_BirA"/>
</dbReference>
<dbReference type="InterPro" id="IPR036388">
    <property type="entry name" value="WH-like_DNA-bd_sf"/>
</dbReference>
<reference evidence="8 9" key="1">
    <citation type="submission" date="2019-05" db="EMBL/GenBank/DDBJ databases">
        <title>Draft Whole-Genome sequence of the green sulfur bacterium Prosthecochloris vibrioformis DSM 260.</title>
        <authorList>
            <person name="Meyer T.E."/>
            <person name="Kyndt J.A."/>
        </authorList>
    </citation>
    <scope>NUCLEOTIDE SEQUENCE [LARGE SCALE GENOMIC DNA]</scope>
    <source>
        <strain evidence="8 9">DSM 260</strain>
    </source>
</reference>
<dbReference type="InterPro" id="IPR004408">
    <property type="entry name" value="Biotin_CoA_COase_ligase"/>
</dbReference>
<dbReference type="InterPro" id="IPR008988">
    <property type="entry name" value="Transcriptional_repressor_C"/>
</dbReference>
<dbReference type="Gene3D" id="1.10.10.10">
    <property type="entry name" value="Winged helix-like DNA-binding domain superfamily/Winged helix DNA-binding domain"/>
    <property type="match status" value="1"/>
</dbReference>
<dbReference type="SUPFAM" id="SSF46785">
    <property type="entry name" value="Winged helix' DNA-binding domain"/>
    <property type="match status" value="1"/>
</dbReference>
<dbReference type="SUPFAM" id="SSF55681">
    <property type="entry name" value="Class II aaRS and biotin synthetases"/>
    <property type="match status" value="1"/>
</dbReference>
<comment type="function">
    <text evidence="6">Acts both as a biotin--[acetyl-CoA-carboxylase] ligase and a repressor.</text>
</comment>
<accession>A0A5C4S3F9</accession>
<keyword evidence="6" id="KW-0678">Repressor</keyword>
<evidence type="ECO:0000256" key="6">
    <source>
        <dbReference type="HAMAP-Rule" id="MF_00978"/>
    </source>
</evidence>
<dbReference type="Gene3D" id="2.30.30.100">
    <property type="match status" value="1"/>
</dbReference>
<evidence type="ECO:0000256" key="1">
    <source>
        <dbReference type="ARBA" id="ARBA00022598"/>
    </source>
</evidence>
<organism evidence="8 9">
    <name type="scientific">Prosthecochloris vibrioformis</name>
    <name type="common">Chlorobium vibrioforme</name>
    <dbReference type="NCBI Taxonomy" id="1098"/>
    <lineage>
        <taxon>Bacteria</taxon>
        <taxon>Pseudomonadati</taxon>
        <taxon>Chlorobiota</taxon>
        <taxon>Chlorobiia</taxon>
        <taxon>Chlorobiales</taxon>
        <taxon>Chlorobiaceae</taxon>
        <taxon>Prosthecochloris</taxon>
    </lineage>
</organism>
<keyword evidence="6" id="KW-0238">DNA-binding</keyword>
<keyword evidence="9" id="KW-1185">Reference proteome</keyword>
<feature type="binding site" evidence="6">
    <location>
        <begin position="92"/>
        <end position="94"/>
    </location>
    <ligand>
        <name>biotin</name>
        <dbReference type="ChEBI" id="CHEBI:57586"/>
    </ligand>
</feature>
<keyword evidence="6" id="KW-0804">Transcription</keyword>
<dbReference type="PANTHER" id="PTHR12835:SF5">
    <property type="entry name" value="BIOTIN--PROTEIN LIGASE"/>
    <property type="match status" value="1"/>
</dbReference>
<dbReference type="Pfam" id="PF08279">
    <property type="entry name" value="HTH_11"/>
    <property type="match status" value="1"/>
</dbReference>
<dbReference type="InterPro" id="IPR003142">
    <property type="entry name" value="BPL_C"/>
</dbReference>
<evidence type="ECO:0000256" key="2">
    <source>
        <dbReference type="ARBA" id="ARBA00022741"/>
    </source>
</evidence>
<dbReference type="RefSeq" id="WP_139626016.1">
    <property type="nucleotide sequence ID" value="NZ_VDCI01000001.1"/>
</dbReference>
<comment type="catalytic activity">
    <reaction evidence="5 6">
        <text>biotin + L-lysyl-[protein] + ATP = N(6)-biotinyl-L-lysyl-[protein] + AMP + diphosphate + H(+)</text>
        <dbReference type="Rhea" id="RHEA:11756"/>
        <dbReference type="Rhea" id="RHEA-COMP:9752"/>
        <dbReference type="Rhea" id="RHEA-COMP:10505"/>
        <dbReference type="ChEBI" id="CHEBI:15378"/>
        <dbReference type="ChEBI" id="CHEBI:29969"/>
        <dbReference type="ChEBI" id="CHEBI:30616"/>
        <dbReference type="ChEBI" id="CHEBI:33019"/>
        <dbReference type="ChEBI" id="CHEBI:57586"/>
        <dbReference type="ChEBI" id="CHEBI:83144"/>
        <dbReference type="ChEBI" id="CHEBI:456215"/>
        <dbReference type="EC" id="6.3.4.15"/>
    </reaction>
</comment>
<dbReference type="InterPro" id="IPR011991">
    <property type="entry name" value="ArsR-like_HTH"/>
</dbReference>
<dbReference type="Pfam" id="PF02237">
    <property type="entry name" value="BPL_C"/>
    <property type="match status" value="1"/>
</dbReference>
<evidence type="ECO:0000313" key="9">
    <source>
        <dbReference type="Proteomes" id="UP000309544"/>
    </source>
</evidence>
<dbReference type="AlphaFoldDB" id="A0A5C4S3F9"/>
<evidence type="ECO:0000313" key="8">
    <source>
        <dbReference type="EMBL" id="TNJ37708.1"/>
    </source>
</evidence>
<dbReference type="GO" id="GO:0005737">
    <property type="term" value="C:cytoplasm"/>
    <property type="evidence" value="ECO:0007669"/>
    <property type="project" value="TreeGrafter"/>
</dbReference>
<dbReference type="NCBIfam" id="TIGR00121">
    <property type="entry name" value="birA_ligase"/>
    <property type="match status" value="1"/>
</dbReference>
<dbReference type="Gene3D" id="3.30.930.10">
    <property type="entry name" value="Bira Bifunctional Protein, Domain 2"/>
    <property type="match status" value="1"/>
</dbReference>
<feature type="domain" description="BPL/LPL catalytic" evidence="7">
    <location>
        <begin position="63"/>
        <end position="259"/>
    </location>
</feature>
<dbReference type="Proteomes" id="UP000309544">
    <property type="component" value="Unassembled WGS sequence"/>
</dbReference>
<keyword evidence="1 6" id="KW-0436">Ligase</keyword>
<proteinExistence type="inferred from homology"/>
<dbReference type="GO" id="GO:0006355">
    <property type="term" value="P:regulation of DNA-templated transcription"/>
    <property type="evidence" value="ECO:0007669"/>
    <property type="project" value="UniProtKB-UniRule"/>
</dbReference>
<evidence type="ECO:0000256" key="5">
    <source>
        <dbReference type="ARBA" id="ARBA00047846"/>
    </source>
</evidence>
<evidence type="ECO:0000256" key="4">
    <source>
        <dbReference type="ARBA" id="ARBA00023267"/>
    </source>
</evidence>
<dbReference type="InterPro" id="IPR045864">
    <property type="entry name" value="aa-tRNA-synth_II/BPL/LPL"/>
</dbReference>
<protein>
    <recommendedName>
        <fullName evidence="6">Bifunctional ligase/repressor BirA</fullName>
    </recommendedName>
    <alternativeName>
        <fullName evidence="6">Biotin--[acetyl-CoA-carboxylase] ligase</fullName>
        <ecNumber evidence="6">6.3.4.15</ecNumber>
    </alternativeName>
    <alternativeName>
        <fullName evidence="6">Biotin--protein ligase</fullName>
    </alternativeName>
    <alternativeName>
        <fullName evidence="6">Biotin-[acetyl-CoA carboxylase] synthetase</fullName>
    </alternativeName>
</protein>
<dbReference type="CDD" id="cd16442">
    <property type="entry name" value="BPL"/>
    <property type="match status" value="1"/>
</dbReference>
<keyword evidence="2 6" id="KW-0547">Nucleotide-binding</keyword>
<keyword evidence="3 6" id="KW-0067">ATP-binding</keyword>
<keyword evidence="4 6" id="KW-0092">Biotin</keyword>
<sequence>MSATTIRILEELMRSGGFRSGEELSSVLGSTRSAVWKHIRLLRQDGYDIEAVTGRGYRLTATPGYPDAIETGRFLQTSVLGQRIEHHRSVMSTNAQARKLAREGAPEGLVVTADAQTGGRGRMQRVWHSPPGVNLYFSIVLRPPVPPRVVPQIPLLAAAALHTALASVAGGVELRIKWPNDLLAGGRKLCGILCEMESEADMTHVVIVGIGVNVNLRALPPEIETVATSLLLETGREFSRPELLASILNAFEPLYRRWLEVQDLSPVFDYLEEYSWLRGKQVEVDQYGRRLKGVAAGISPTGELLLDMPDGSQTMVSSGETHLIPDNERT</sequence>
<dbReference type="Pfam" id="PF03099">
    <property type="entry name" value="BPL_LplA_LipB"/>
    <property type="match status" value="1"/>
</dbReference>
<feature type="binding site" evidence="6">
    <location>
        <position position="116"/>
    </location>
    <ligand>
        <name>biotin</name>
        <dbReference type="ChEBI" id="CHEBI:57586"/>
    </ligand>
</feature>
<feature type="DNA-binding region" description="H-T-H motif" evidence="6">
    <location>
        <begin position="21"/>
        <end position="40"/>
    </location>
</feature>
<keyword evidence="6" id="KW-0805">Transcription regulation</keyword>
<name>A0A5C4S3F9_PROVB</name>
<dbReference type="HAMAP" id="MF_00978">
    <property type="entry name" value="Bifunct_BirA"/>
    <property type="match status" value="1"/>
</dbReference>
<gene>
    <name evidence="6" type="primary">birA</name>
    <name evidence="8" type="ORF">FGF68_00570</name>
</gene>
<evidence type="ECO:0000259" key="7">
    <source>
        <dbReference type="PROSITE" id="PS51733"/>
    </source>
</evidence>
<feature type="binding site" evidence="6">
    <location>
        <begin position="120"/>
        <end position="122"/>
    </location>
    <ligand>
        <name>biotin</name>
        <dbReference type="ChEBI" id="CHEBI:57586"/>
    </ligand>
</feature>
<dbReference type="PANTHER" id="PTHR12835">
    <property type="entry name" value="BIOTIN PROTEIN LIGASE"/>
    <property type="match status" value="1"/>
</dbReference>
<dbReference type="CDD" id="cd00090">
    <property type="entry name" value="HTH_ARSR"/>
    <property type="match status" value="1"/>
</dbReference>